<dbReference type="Gene3D" id="1.10.10.10">
    <property type="entry name" value="Winged helix-like DNA-binding domain superfamily/Winged helix DNA-binding domain"/>
    <property type="match status" value="1"/>
</dbReference>
<dbReference type="PANTHER" id="PTHR34824:SF1">
    <property type="entry name" value="HEAT-INDUCIBLE TRANSCRIPTION REPRESSOR HRCA"/>
    <property type="match status" value="1"/>
</dbReference>
<dbReference type="GO" id="GO:0003677">
    <property type="term" value="F:DNA binding"/>
    <property type="evidence" value="ECO:0007669"/>
    <property type="project" value="InterPro"/>
</dbReference>
<evidence type="ECO:0000259" key="7">
    <source>
        <dbReference type="Pfam" id="PF08220"/>
    </source>
</evidence>
<evidence type="ECO:0000313" key="8">
    <source>
        <dbReference type="EMBL" id="KRN22232.1"/>
    </source>
</evidence>
<proteinExistence type="inferred from homology"/>
<dbReference type="PIRSF" id="PIRSF005485">
    <property type="entry name" value="HrcA"/>
    <property type="match status" value="1"/>
</dbReference>
<comment type="caution">
    <text evidence="8">The sequence shown here is derived from an EMBL/GenBank/DDBJ whole genome shotgun (WGS) entry which is preliminary data.</text>
</comment>
<accession>A0A0R2F100</accession>
<keyword evidence="9" id="KW-1185">Reference proteome</keyword>
<feature type="domain" description="Heat-inducible transcription repressor HrcA C-terminal" evidence="6">
    <location>
        <begin position="114"/>
        <end position="338"/>
    </location>
</feature>
<evidence type="ECO:0000256" key="5">
    <source>
        <dbReference type="HAMAP-Rule" id="MF_00081"/>
    </source>
</evidence>
<dbReference type="AlphaFoldDB" id="A0A0R2F100"/>
<dbReference type="Pfam" id="PF08220">
    <property type="entry name" value="HTH_DeoR"/>
    <property type="match status" value="1"/>
</dbReference>
<evidence type="ECO:0000256" key="1">
    <source>
        <dbReference type="ARBA" id="ARBA00022491"/>
    </source>
</evidence>
<dbReference type="GO" id="GO:0045892">
    <property type="term" value="P:negative regulation of DNA-templated transcription"/>
    <property type="evidence" value="ECO:0007669"/>
    <property type="project" value="UniProtKB-UniRule"/>
</dbReference>
<dbReference type="InterPro" id="IPR002571">
    <property type="entry name" value="HrcA"/>
</dbReference>
<dbReference type="GO" id="GO:0003700">
    <property type="term" value="F:DNA-binding transcription factor activity"/>
    <property type="evidence" value="ECO:0007669"/>
    <property type="project" value="InterPro"/>
</dbReference>
<dbReference type="InterPro" id="IPR029016">
    <property type="entry name" value="GAF-like_dom_sf"/>
</dbReference>
<keyword evidence="3 5" id="KW-0346">Stress response</keyword>
<organism evidence="8 9">
    <name type="scientific">Lacticaseibacillus camelliae DSM 22697 = JCM 13995</name>
    <dbReference type="NCBI Taxonomy" id="1423730"/>
    <lineage>
        <taxon>Bacteria</taxon>
        <taxon>Bacillati</taxon>
        <taxon>Bacillota</taxon>
        <taxon>Bacilli</taxon>
        <taxon>Lactobacillales</taxon>
        <taxon>Lactobacillaceae</taxon>
        <taxon>Lacticaseibacillus</taxon>
    </lineage>
</organism>
<protein>
    <recommendedName>
        <fullName evidence="5">Heat-inducible transcription repressor HrcA</fullName>
    </recommendedName>
</protein>
<dbReference type="InterPro" id="IPR036390">
    <property type="entry name" value="WH_DNA-bd_sf"/>
</dbReference>
<dbReference type="InterPro" id="IPR001034">
    <property type="entry name" value="DeoR_HTH"/>
</dbReference>
<dbReference type="Gene3D" id="3.30.390.60">
    <property type="entry name" value="Heat-inducible transcription repressor hrca homolog, domain 3"/>
    <property type="match status" value="1"/>
</dbReference>
<gene>
    <name evidence="5" type="primary">hrcA</name>
    <name evidence="8" type="ORF">FC75_GL001870</name>
</gene>
<dbReference type="HAMAP" id="MF_00081">
    <property type="entry name" value="HrcA"/>
    <property type="match status" value="1"/>
</dbReference>
<name>A0A0R2F100_9LACO</name>
<dbReference type="NCBIfam" id="TIGR00331">
    <property type="entry name" value="hrcA"/>
    <property type="match status" value="1"/>
</dbReference>
<feature type="domain" description="HTH deoR-type" evidence="7">
    <location>
        <begin position="46"/>
        <end position="69"/>
    </location>
</feature>
<dbReference type="Pfam" id="PF01628">
    <property type="entry name" value="HrcA"/>
    <property type="match status" value="1"/>
</dbReference>
<comment type="similarity">
    <text evidence="5">Belongs to the HrcA family.</text>
</comment>
<dbReference type="Proteomes" id="UP000050865">
    <property type="component" value="Unassembled WGS sequence"/>
</dbReference>
<dbReference type="SUPFAM" id="SSF46785">
    <property type="entry name" value="Winged helix' DNA-binding domain"/>
    <property type="match status" value="1"/>
</dbReference>
<dbReference type="PANTHER" id="PTHR34824">
    <property type="entry name" value="HEAT-INDUCIBLE TRANSCRIPTION REPRESSOR HRCA"/>
    <property type="match status" value="1"/>
</dbReference>
<dbReference type="STRING" id="1423730.FC75_GL001870"/>
<keyword evidence="1 5" id="KW-0678">Repressor</keyword>
<dbReference type="PATRIC" id="fig|1423730.4.peg.1945"/>
<dbReference type="EMBL" id="AYZJ01000034">
    <property type="protein sequence ID" value="KRN22232.1"/>
    <property type="molecule type" value="Genomic_DNA"/>
</dbReference>
<dbReference type="Gene3D" id="3.30.450.40">
    <property type="match status" value="1"/>
</dbReference>
<keyword evidence="4 5" id="KW-0804">Transcription</keyword>
<evidence type="ECO:0000256" key="3">
    <source>
        <dbReference type="ARBA" id="ARBA00023016"/>
    </source>
</evidence>
<dbReference type="InterPro" id="IPR021153">
    <property type="entry name" value="HrcA_C"/>
</dbReference>
<comment type="function">
    <text evidence="5">Negative regulator of class I heat shock genes (grpE-dnaK-dnaJ and groELS operons). Prevents heat-shock induction of these operons.</text>
</comment>
<dbReference type="InterPro" id="IPR023120">
    <property type="entry name" value="WHTH_transcript_rep_HrcA_IDD"/>
</dbReference>
<keyword evidence="2 5" id="KW-0805">Transcription regulation</keyword>
<evidence type="ECO:0000313" key="9">
    <source>
        <dbReference type="Proteomes" id="UP000050865"/>
    </source>
</evidence>
<dbReference type="InterPro" id="IPR036388">
    <property type="entry name" value="WH-like_DNA-bd_sf"/>
</dbReference>
<evidence type="ECO:0000256" key="4">
    <source>
        <dbReference type="ARBA" id="ARBA00023163"/>
    </source>
</evidence>
<sequence length="361" mass="39754">MVLVLKEGGIMLTKRQLLVLKQIIRSYTETGQPVGSKALMAQLPVHVSSATIRNDMAALEDEGLIRKTHSSSGRVPSTKGYRYYLDNLVEPAAVTPNEIAAIQQGFGGHFYKIDEIVAQSARILSNLTNYTAITLGPEVTNLKLTGFRLVPLGNHQVMAILVTSNGNVESQLFTLPPEVGSDEVEKAIRIINDELVGLSLGEVAQKLQSEVPGLLFKYMTSPDGFLDLFGNVLRKAAEERFYVGGRLNLMDYLGDSDVDQLKRLLAMMDDDQGTERQAFNTLLGPLHDSHIKVKLGSELTPDVLENLSLLTANYSVGEHGTGMIALIGPTQMPYSKMIGLLDAFREELAKRLTDYYNHFDQ</sequence>
<evidence type="ECO:0000259" key="6">
    <source>
        <dbReference type="Pfam" id="PF01628"/>
    </source>
</evidence>
<evidence type="ECO:0000256" key="2">
    <source>
        <dbReference type="ARBA" id="ARBA00023015"/>
    </source>
</evidence>
<dbReference type="SUPFAM" id="SSF55781">
    <property type="entry name" value="GAF domain-like"/>
    <property type="match status" value="1"/>
</dbReference>
<reference evidence="8 9" key="1">
    <citation type="journal article" date="2015" name="Genome Announc.">
        <title>Expanding the biotechnology potential of lactobacilli through comparative genomics of 213 strains and associated genera.</title>
        <authorList>
            <person name="Sun Z."/>
            <person name="Harris H.M."/>
            <person name="McCann A."/>
            <person name="Guo C."/>
            <person name="Argimon S."/>
            <person name="Zhang W."/>
            <person name="Yang X."/>
            <person name="Jeffery I.B."/>
            <person name="Cooney J.C."/>
            <person name="Kagawa T.F."/>
            <person name="Liu W."/>
            <person name="Song Y."/>
            <person name="Salvetti E."/>
            <person name="Wrobel A."/>
            <person name="Rasinkangas P."/>
            <person name="Parkhill J."/>
            <person name="Rea M.C."/>
            <person name="O'Sullivan O."/>
            <person name="Ritari J."/>
            <person name="Douillard F.P."/>
            <person name="Paul Ross R."/>
            <person name="Yang R."/>
            <person name="Briner A.E."/>
            <person name="Felis G.E."/>
            <person name="de Vos W.M."/>
            <person name="Barrangou R."/>
            <person name="Klaenhammer T.R."/>
            <person name="Caufield P.W."/>
            <person name="Cui Y."/>
            <person name="Zhang H."/>
            <person name="O'Toole P.W."/>
        </authorList>
    </citation>
    <scope>NUCLEOTIDE SEQUENCE [LARGE SCALE GENOMIC DNA]</scope>
    <source>
        <strain evidence="8 9">DSM 22697</strain>
    </source>
</reference>